<reference evidence="1" key="1">
    <citation type="submission" date="2021-06" db="EMBL/GenBank/DDBJ databases">
        <authorList>
            <person name="Kallberg Y."/>
            <person name="Tangrot J."/>
            <person name="Rosling A."/>
        </authorList>
    </citation>
    <scope>NUCLEOTIDE SEQUENCE</scope>
    <source>
        <strain evidence="1">IL203A</strain>
    </source>
</reference>
<dbReference type="Proteomes" id="UP000789702">
    <property type="component" value="Unassembled WGS sequence"/>
</dbReference>
<comment type="caution">
    <text evidence="1">The sequence shown here is derived from an EMBL/GenBank/DDBJ whole genome shotgun (WGS) entry which is preliminary data.</text>
</comment>
<sequence>MTNQFFSDDILTNYESDERIKYLENSENYGDFDEIKKQFLDKDKCEKESNDDHKYKSKYFQKNTNSLLIPMP</sequence>
<accession>A0ACA9Q7Z6</accession>
<evidence type="ECO:0000313" key="2">
    <source>
        <dbReference type="Proteomes" id="UP000789702"/>
    </source>
</evidence>
<organism evidence="1 2">
    <name type="scientific">Dentiscutata heterogama</name>
    <dbReference type="NCBI Taxonomy" id="1316150"/>
    <lineage>
        <taxon>Eukaryota</taxon>
        <taxon>Fungi</taxon>
        <taxon>Fungi incertae sedis</taxon>
        <taxon>Mucoromycota</taxon>
        <taxon>Glomeromycotina</taxon>
        <taxon>Glomeromycetes</taxon>
        <taxon>Diversisporales</taxon>
        <taxon>Gigasporaceae</taxon>
        <taxon>Dentiscutata</taxon>
    </lineage>
</organism>
<keyword evidence="2" id="KW-1185">Reference proteome</keyword>
<protein>
    <submittedName>
        <fullName evidence="1">2277_t:CDS:1</fullName>
    </submittedName>
</protein>
<evidence type="ECO:0000313" key="1">
    <source>
        <dbReference type="EMBL" id="CAG8741291.1"/>
    </source>
</evidence>
<gene>
    <name evidence="1" type="ORF">DHETER_LOCUS14062</name>
</gene>
<proteinExistence type="predicted"/>
<name>A0ACA9Q7Z6_9GLOM</name>
<feature type="non-terminal residue" evidence="1">
    <location>
        <position position="72"/>
    </location>
</feature>
<dbReference type="EMBL" id="CAJVPU010041372">
    <property type="protein sequence ID" value="CAG8741291.1"/>
    <property type="molecule type" value="Genomic_DNA"/>
</dbReference>